<dbReference type="InterPro" id="IPR025333">
    <property type="entry name" value="DUF4239"/>
</dbReference>
<comment type="caution">
    <text evidence="2">The sequence shown here is derived from an EMBL/GenBank/DDBJ whole genome shotgun (WGS) entry which is preliminary data.</text>
</comment>
<dbReference type="Pfam" id="PF14023">
    <property type="entry name" value="Bestrophin-like"/>
    <property type="match status" value="1"/>
</dbReference>
<keyword evidence="1" id="KW-0812">Transmembrane</keyword>
<feature type="transmembrane region" description="Helical" evidence="1">
    <location>
        <begin position="52"/>
        <end position="74"/>
    </location>
</feature>
<evidence type="ECO:0000256" key="1">
    <source>
        <dbReference type="SAM" id="Phobius"/>
    </source>
</evidence>
<reference evidence="3" key="1">
    <citation type="journal article" date="2019" name="Int. J. Syst. Evol. Microbiol.">
        <title>The Global Catalogue of Microorganisms (GCM) 10K type strain sequencing project: providing services to taxonomists for standard genome sequencing and annotation.</title>
        <authorList>
            <consortium name="The Broad Institute Genomics Platform"/>
            <consortium name="The Broad Institute Genome Sequencing Center for Infectious Disease"/>
            <person name="Wu L."/>
            <person name="Ma J."/>
        </authorList>
    </citation>
    <scope>NUCLEOTIDE SEQUENCE [LARGE SCALE GENOMIC DNA]</scope>
    <source>
        <strain evidence="3">JCM 31696</strain>
    </source>
</reference>
<feature type="non-terminal residue" evidence="2">
    <location>
        <position position="1"/>
    </location>
</feature>
<keyword evidence="1" id="KW-1133">Transmembrane helix</keyword>
<proteinExistence type="predicted"/>
<gene>
    <name evidence="2" type="ORF">ACFQ07_32495</name>
</gene>
<evidence type="ECO:0008006" key="4">
    <source>
        <dbReference type="Google" id="ProtNLM"/>
    </source>
</evidence>
<feature type="transmembrane region" description="Helical" evidence="1">
    <location>
        <begin position="81"/>
        <end position="103"/>
    </location>
</feature>
<dbReference type="EMBL" id="JBHTIR010004325">
    <property type="protein sequence ID" value="MFD0856994.1"/>
    <property type="molecule type" value="Genomic_DNA"/>
</dbReference>
<sequence>RALDRLLAEIEGLRPANASQEAFVWEATRELMDASVAHQKLHLEASEGFLEVALWVAMLISSVATLAFCLLFGLENAPLHYVMVAGATIVVAVNLFLIVQLNYPFKGDLSVRPDTHYYVIEQLRH</sequence>
<organism evidence="2 3">
    <name type="scientific">Actinomadura adrarensis</name>
    <dbReference type="NCBI Taxonomy" id="1819600"/>
    <lineage>
        <taxon>Bacteria</taxon>
        <taxon>Bacillati</taxon>
        <taxon>Actinomycetota</taxon>
        <taxon>Actinomycetes</taxon>
        <taxon>Streptosporangiales</taxon>
        <taxon>Thermomonosporaceae</taxon>
        <taxon>Actinomadura</taxon>
    </lineage>
</organism>
<accession>A0ABW3CR34</accession>
<evidence type="ECO:0000313" key="2">
    <source>
        <dbReference type="EMBL" id="MFD0856994.1"/>
    </source>
</evidence>
<evidence type="ECO:0000313" key="3">
    <source>
        <dbReference type="Proteomes" id="UP001597083"/>
    </source>
</evidence>
<dbReference type="Proteomes" id="UP001597083">
    <property type="component" value="Unassembled WGS sequence"/>
</dbReference>
<keyword evidence="3" id="KW-1185">Reference proteome</keyword>
<name>A0ABW3CR34_9ACTN</name>
<keyword evidence="1" id="KW-0472">Membrane</keyword>
<protein>
    <recommendedName>
        <fullName evidence="4">DUF2721 domain-containing protein</fullName>
    </recommendedName>
</protein>